<dbReference type="CDD" id="cd06558">
    <property type="entry name" value="crotonase-like"/>
    <property type="match status" value="1"/>
</dbReference>
<dbReference type="InterPro" id="IPR032259">
    <property type="entry name" value="HIBYL-CoA-H"/>
</dbReference>
<organism evidence="4 5">
    <name type="scientific">Legionella geestiana</name>
    <dbReference type="NCBI Taxonomy" id="45065"/>
    <lineage>
        <taxon>Bacteria</taxon>
        <taxon>Pseudomonadati</taxon>
        <taxon>Pseudomonadota</taxon>
        <taxon>Gammaproteobacteria</taxon>
        <taxon>Legionellales</taxon>
        <taxon>Legionellaceae</taxon>
        <taxon>Legionella</taxon>
    </lineage>
</organism>
<dbReference type="OrthoDB" id="9790967at2"/>
<dbReference type="InterPro" id="IPR045004">
    <property type="entry name" value="ECH_dom"/>
</dbReference>
<dbReference type="PATRIC" id="fig|45065.4.peg.2241"/>
<dbReference type="SUPFAM" id="SSF52096">
    <property type="entry name" value="ClpP/crotonase"/>
    <property type="match status" value="1"/>
</dbReference>
<dbReference type="Proteomes" id="UP000054785">
    <property type="component" value="Unassembled WGS sequence"/>
</dbReference>
<dbReference type="PANTHER" id="PTHR43176:SF3">
    <property type="entry name" value="3-HYDROXYISOBUTYRYL-COA HYDROLASE, MITOCHONDRIAL"/>
    <property type="match status" value="1"/>
</dbReference>
<comment type="caution">
    <text evidence="4">The sequence shown here is derived from an EMBL/GenBank/DDBJ whole genome shotgun (WGS) entry which is preliminary data.</text>
</comment>
<comment type="catalytic activity">
    <reaction evidence="1">
        <text>3-hydroxy-2-methylpropanoyl-CoA + H2O = 3-hydroxy-2-methylpropanoate + CoA + H(+)</text>
        <dbReference type="Rhea" id="RHEA:20888"/>
        <dbReference type="ChEBI" id="CHEBI:11805"/>
        <dbReference type="ChEBI" id="CHEBI:15377"/>
        <dbReference type="ChEBI" id="CHEBI:15378"/>
        <dbReference type="ChEBI" id="CHEBI:57287"/>
        <dbReference type="ChEBI" id="CHEBI:57340"/>
        <dbReference type="EC" id="3.1.2.4"/>
    </reaction>
</comment>
<accession>A0A0W0TNJ9</accession>
<dbReference type="InterPro" id="IPR029045">
    <property type="entry name" value="ClpP/crotonase-like_dom_sf"/>
</dbReference>
<dbReference type="STRING" id="45065.Lgee_2065"/>
<dbReference type="GO" id="GO:0003860">
    <property type="term" value="F:3-hydroxyisobutyryl-CoA hydrolase activity"/>
    <property type="evidence" value="ECO:0007669"/>
    <property type="project" value="UniProtKB-EC"/>
</dbReference>
<evidence type="ECO:0000256" key="3">
    <source>
        <dbReference type="ARBA" id="ARBA00022801"/>
    </source>
</evidence>
<evidence type="ECO:0000313" key="5">
    <source>
        <dbReference type="Proteomes" id="UP000054785"/>
    </source>
</evidence>
<sequence length="341" mass="37597">MSDDILFEEAGTVGVVTLNRPAALNALTLPMVCALKHQLHLWNEDARVRSIVLKATPSKAFCAGGDVRWLYDNGRVHPEKVMAFFENEYAMNLSIATLKKPFVALMDGMTMGGGVGVSLHGQFPVATERFVFAMPETSIGFFPDIGASHLLNRLPGELGMYLALTGDRLDAGRAHEVGLVYACVPSSQLQEVQTAILQEDTSPEVILAPWHTPVYSPWPERAIIDQCFAAGSVEGILERLASCDAPFAQRTQETLRAKSPLALKVTFAHLKRTRGLSLADCLKEDYQLAGHFMRSQDFYEGVRALLVDKDKNPRWQPAGIDAVTSEMVEAFFDGIIFTRLR</sequence>
<dbReference type="EC" id="3.1.2.4" evidence="2"/>
<dbReference type="AlphaFoldDB" id="A0A0W0TNJ9"/>
<protein>
    <recommendedName>
        <fullName evidence="2">3-hydroxyisobutyryl-CoA hydrolase</fullName>
        <ecNumber evidence="2">3.1.2.4</ecNumber>
    </recommendedName>
</protein>
<reference evidence="4 5" key="1">
    <citation type="submission" date="2015-11" db="EMBL/GenBank/DDBJ databases">
        <title>Genomic analysis of 38 Legionella species identifies large and diverse effector repertoires.</title>
        <authorList>
            <person name="Burstein D."/>
            <person name="Amaro F."/>
            <person name="Zusman T."/>
            <person name="Lifshitz Z."/>
            <person name="Cohen O."/>
            <person name="Gilbert J.A."/>
            <person name="Pupko T."/>
            <person name="Shuman H.A."/>
            <person name="Segal G."/>
        </authorList>
    </citation>
    <scope>NUCLEOTIDE SEQUENCE [LARGE SCALE GENOMIC DNA]</scope>
    <source>
        <strain evidence="4 5">ATCC 49504</strain>
    </source>
</reference>
<evidence type="ECO:0000256" key="1">
    <source>
        <dbReference type="ARBA" id="ARBA00001709"/>
    </source>
</evidence>
<evidence type="ECO:0000313" key="4">
    <source>
        <dbReference type="EMBL" id="KTC97094.1"/>
    </source>
</evidence>
<dbReference type="RefSeq" id="WP_028386192.1">
    <property type="nucleotide sequence ID" value="NZ_CAAAHN010000004.1"/>
</dbReference>
<dbReference type="GO" id="GO:0006574">
    <property type="term" value="P:L-valine catabolic process"/>
    <property type="evidence" value="ECO:0007669"/>
    <property type="project" value="TreeGrafter"/>
</dbReference>
<keyword evidence="5" id="KW-1185">Reference proteome</keyword>
<dbReference type="NCBIfam" id="NF004127">
    <property type="entry name" value="PRK05617.1"/>
    <property type="match status" value="1"/>
</dbReference>
<proteinExistence type="predicted"/>
<keyword evidence="3" id="KW-0378">Hydrolase</keyword>
<gene>
    <name evidence="4" type="ORF">Lgee_2065</name>
</gene>
<dbReference type="Pfam" id="PF16113">
    <property type="entry name" value="ECH_2"/>
    <property type="match status" value="1"/>
</dbReference>
<dbReference type="PANTHER" id="PTHR43176">
    <property type="entry name" value="3-HYDROXYISOBUTYRYL-COA HYDROLASE-RELATED"/>
    <property type="match status" value="1"/>
</dbReference>
<dbReference type="Gene3D" id="3.90.226.10">
    <property type="entry name" value="2-enoyl-CoA Hydratase, Chain A, domain 1"/>
    <property type="match status" value="1"/>
</dbReference>
<dbReference type="EMBL" id="LNYC01000073">
    <property type="protein sequence ID" value="KTC97094.1"/>
    <property type="molecule type" value="Genomic_DNA"/>
</dbReference>
<evidence type="ECO:0000256" key="2">
    <source>
        <dbReference type="ARBA" id="ARBA00011915"/>
    </source>
</evidence>
<name>A0A0W0TNJ9_9GAMM</name>